<dbReference type="PANTHER" id="PTHR33219">
    <property type="entry name" value="YLMG HOMOLOG PROTEIN 2, CHLOROPLASTIC"/>
    <property type="match status" value="1"/>
</dbReference>
<evidence type="ECO:0000256" key="1">
    <source>
        <dbReference type="ARBA" id="ARBA00010894"/>
    </source>
</evidence>
<gene>
    <name evidence="3" type="ORF">SAMN04488082_11538</name>
</gene>
<keyword evidence="2" id="KW-0472">Membrane</keyword>
<keyword evidence="4" id="KW-1185">Reference proteome</keyword>
<comment type="similarity">
    <text evidence="1">Belongs to the YggT family.</text>
</comment>
<evidence type="ECO:0000313" key="3">
    <source>
        <dbReference type="EMBL" id="SFK14301.1"/>
    </source>
</evidence>
<dbReference type="STRING" id="52560.SAMN04488082_11538"/>
<dbReference type="Proteomes" id="UP000198635">
    <property type="component" value="Unassembled WGS sequence"/>
</dbReference>
<proteinExistence type="inferred from homology"/>
<name>A0A1I3X609_9BACT</name>
<sequence length="97" mass="11305">MPVFSSFFAAIYYVADSVLSLYFWVVIASVVMSWINPDPYNPIVRGIRSLTEPVFYRIRKWLPFTYISGIDFSPFVVVLGIKFVQVFLARLMSQMMF</sequence>
<dbReference type="EMBL" id="FORX01000015">
    <property type="protein sequence ID" value="SFK14301.1"/>
    <property type="molecule type" value="Genomic_DNA"/>
</dbReference>
<reference evidence="4" key="1">
    <citation type="submission" date="2016-10" db="EMBL/GenBank/DDBJ databases">
        <authorList>
            <person name="Varghese N."/>
            <person name="Submissions S."/>
        </authorList>
    </citation>
    <scope>NUCLEOTIDE SEQUENCE [LARGE SCALE GENOMIC DNA]</scope>
    <source>
        <strain evidence="4">DSM 5918</strain>
    </source>
</reference>
<dbReference type="AlphaFoldDB" id="A0A1I3X609"/>
<organism evidence="3 4">
    <name type="scientific">Desulfomicrobium apsheronum</name>
    <dbReference type="NCBI Taxonomy" id="52560"/>
    <lineage>
        <taxon>Bacteria</taxon>
        <taxon>Pseudomonadati</taxon>
        <taxon>Thermodesulfobacteriota</taxon>
        <taxon>Desulfovibrionia</taxon>
        <taxon>Desulfovibrionales</taxon>
        <taxon>Desulfomicrobiaceae</taxon>
        <taxon>Desulfomicrobium</taxon>
    </lineage>
</organism>
<keyword evidence="2" id="KW-0812">Transmembrane</keyword>
<dbReference type="InterPro" id="IPR003425">
    <property type="entry name" value="CCB3/YggT"/>
</dbReference>
<feature type="transmembrane region" description="Helical" evidence="2">
    <location>
        <begin position="72"/>
        <end position="92"/>
    </location>
</feature>
<feature type="transmembrane region" description="Helical" evidence="2">
    <location>
        <begin position="12"/>
        <end position="35"/>
    </location>
</feature>
<accession>A0A1I3X609</accession>
<dbReference type="OrthoDB" id="47652at2"/>
<keyword evidence="2" id="KW-1133">Transmembrane helix</keyword>
<evidence type="ECO:0000256" key="2">
    <source>
        <dbReference type="SAM" id="Phobius"/>
    </source>
</evidence>
<dbReference type="GO" id="GO:0016020">
    <property type="term" value="C:membrane"/>
    <property type="evidence" value="ECO:0007669"/>
    <property type="project" value="InterPro"/>
</dbReference>
<protein>
    <submittedName>
        <fullName evidence="3">YggT family protein</fullName>
    </submittedName>
</protein>
<dbReference type="RefSeq" id="WP_092376768.1">
    <property type="nucleotide sequence ID" value="NZ_FORX01000015.1"/>
</dbReference>
<dbReference type="PANTHER" id="PTHR33219:SF14">
    <property type="entry name" value="PROTEIN COFACTOR ASSEMBLY OF COMPLEX C SUBUNIT B CCB3, CHLOROPLASTIC-RELATED"/>
    <property type="match status" value="1"/>
</dbReference>
<dbReference type="Pfam" id="PF02325">
    <property type="entry name" value="CCB3_YggT"/>
    <property type="match status" value="1"/>
</dbReference>
<evidence type="ECO:0000313" key="4">
    <source>
        <dbReference type="Proteomes" id="UP000198635"/>
    </source>
</evidence>